<dbReference type="GO" id="GO:0016787">
    <property type="term" value="F:hydrolase activity"/>
    <property type="evidence" value="ECO:0007669"/>
    <property type="project" value="UniProtKB-KW"/>
</dbReference>
<dbReference type="SUPFAM" id="SSF143517">
    <property type="entry name" value="TRCF domain-like"/>
    <property type="match status" value="1"/>
</dbReference>
<evidence type="ECO:0000259" key="15">
    <source>
        <dbReference type="PROSITE" id="PS51194"/>
    </source>
</evidence>
<dbReference type="CDD" id="cd17991">
    <property type="entry name" value="DEXHc_TRCF"/>
    <property type="match status" value="1"/>
</dbReference>
<evidence type="ECO:0000256" key="2">
    <source>
        <dbReference type="ARBA" id="ARBA00022490"/>
    </source>
</evidence>
<sequence>MSSPNPNAAKAAAQYLALTRESQGPVECLGLERSSQAYFIAQLFREKNRTVLVLAPTKKEAKTLCADLDFFLQDLKPPESALPGQGWILEFPAYHILPFKGISYHTETAANRISALSRMANSPDPAIVVTTPQAMASRLIPKSALNSFGELIMAGEELDRDSFVEKLVSGGYVKNLIVEEPGDFCVRGSIVDVYGPPYSQPLRIEFFGDEVDSIRFFSPSTQRTIKKMEEAVILPATEAVVSKDHLQSVIHRVREKAVLADMPVTKIREVVDSLKTTQQFPGIEGFVPLLYENGGDSLFDYLPADTLCAVLDPVAASREYEKYLEDVEENYETAQAENRLSIPPAMTHLTAEEFQKRLNRARPLTFPALAVTGPQEQEAGKARMQLHVETNTELTQNLKASKERDQLLKPLADWVKDKRAQGYSIVMACGSKMQAERLESLLTPYGVGLARNQNWMTRPSARCQVVLGSLSSGFVWPAESLAVVTETEIFGPKHRRRKIETQRPRTELLDLAQLSQGDFVVHVDHGIAQYGGLVKMDLGGVANDFLLLEYRDGDKLYLPVDKSNLIQKYRTMGETAPALEKLGGKAWEKVKSRVKKSVEKIAGELLKLYAVRKVKQGYAFSPTDSYFAEFEANFEYEETPDQAKAINDVLADMENQRPMDRLICGDVGYGKTEVALRASFKAVSDSKQTAFVTPTTILSEQHYRTFLKRYEGYPVKIACLNRFRKASEKKEILKGLENGDIDIVIGTHSVLQKSVQFKDLRLVIIDEEQRFGVKHKETLKKIRATVDVLALTATPIPRTLHMSMVGIRDITVINTPPEQRRPITTYVSKFDEVIAAEAIRAELARKGQVFFVHNRVQSIDVMAGRLKRLVPEARVGVAHGQMSETMLEKVMMKFVNHEIDLLVCTAIIESGLDIPAANTILINRADMFGLAQIYQLRGRVGRGDDQAYAYLFIPDESVLTRDAQRRLKVLMEHSDLGAGFAIAMSDLQIRGGGTILGSAQSGQIAAVGYEMYLQLMETAIGQLKGEGSAPPLDPEINVDFSAFIPEWYIPDVDQRLLAYRRLSRMEKVSDVGAFSKEMQDRFGKVPQETNQLFFKIMFKILCRDAGVKKMDMAGKNLHLVISPEHQRNRDELLYMIKENFPRFRLNPEGVLKVALDTEAVKGRAVAVKNVLKEIAERVN</sequence>
<accession>A0A1M7A8G6</accession>
<dbReference type="Gene3D" id="3.40.50.11180">
    <property type="match status" value="1"/>
</dbReference>
<evidence type="ECO:0000256" key="10">
    <source>
        <dbReference type="ARBA" id="ARBA00061104"/>
    </source>
</evidence>
<dbReference type="InterPro" id="IPR005118">
    <property type="entry name" value="TRCF_C"/>
</dbReference>
<evidence type="ECO:0000256" key="5">
    <source>
        <dbReference type="ARBA" id="ARBA00022801"/>
    </source>
</evidence>
<comment type="subcellular location">
    <subcellularLocation>
        <location evidence="1 13">Cytoplasm</location>
    </subcellularLocation>
</comment>
<dbReference type="PROSITE" id="PS51192">
    <property type="entry name" value="HELICASE_ATP_BIND_1"/>
    <property type="match status" value="1"/>
</dbReference>
<dbReference type="InterPro" id="IPR004576">
    <property type="entry name" value="Mfd"/>
</dbReference>
<evidence type="ECO:0000256" key="4">
    <source>
        <dbReference type="ARBA" id="ARBA00022763"/>
    </source>
</evidence>
<dbReference type="Pfam" id="PF02559">
    <property type="entry name" value="CarD_TRCF_RID"/>
    <property type="match status" value="1"/>
</dbReference>
<dbReference type="SMART" id="SM00490">
    <property type="entry name" value="HELICc"/>
    <property type="match status" value="1"/>
</dbReference>
<dbReference type="Proteomes" id="UP000183994">
    <property type="component" value="Unassembled WGS sequence"/>
</dbReference>
<dbReference type="SUPFAM" id="SSF141259">
    <property type="entry name" value="CarD-like"/>
    <property type="match status" value="1"/>
</dbReference>
<dbReference type="PANTHER" id="PTHR47964:SF1">
    <property type="entry name" value="ATP-DEPENDENT DNA HELICASE HOMOLOG RECG, CHLOROPLASTIC"/>
    <property type="match status" value="1"/>
</dbReference>
<dbReference type="InterPro" id="IPR014001">
    <property type="entry name" value="Helicase_ATP-bd"/>
</dbReference>
<dbReference type="Pfam" id="PF21132">
    <property type="entry name" value="MFD_D3"/>
    <property type="match status" value="1"/>
</dbReference>
<dbReference type="FunFam" id="3.40.50.300:FF:000546">
    <property type="entry name" value="Transcription-repair-coupling factor"/>
    <property type="match status" value="1"/>
</dbReference>
<keyword evidence="8 13" id="KW-0238">DNA-binding</keyword>
<evidence type="ECO:0000256" key="6">
    <source>
        <dbReference type="ARBA" id="ARBA00022806"/>
    </source>
</evidence>
<dbReference type="EC" id="3.6.4.-" evidence="13"/>
<keyword evidence="6" id="KW-0347">Helicase</keyword>
<evidence type="ECO:0000256" key="7">
    <source>
        <dbReference type="ARBA" id="ARBA00022840"/>
    </source>
</evidence>
<evidence type="ECO:0000256" key="11">
    <source>
        <dbReference type="ARBA" id="ARBA00061399"/>
    </source>
</evidence>
<proteinExistence type="inferred from homology"/>
<keyword evidence="7 13" id="KW-0067">ATP-binding</keyword>
<dbReference type="Pfam" id="PF00271">
    <property type="entry name" value="Helicase_C"/>
    <property type="match status" value="1"/>
</dbReference>
<evidence type="ECO:0000256" key="3">
    <source>
        <dbReference type="ARBA" id="ARBA00022741"/>
    </source>
</evidence>
<dbReference type="Gene3D" id="3.40.50.300">
    <property type="entry name" value="P-loop containing nucleotide triphosphate hydrolases"/>
    <property type="match status" value="2"/>
</dbReference>
<evidence type="ECO:0000313" key="17">
    <source>
        <dbReference type="Proteomes" id="UP000183994"/>
    </source>
</evidence>
<keyword evidence="2 13" id="KW-0963">Cytoplasm</keyword>
<dbReference type="InterPro" id="IPR001650">
    <property type="entry name" value="Helicase_C-like"/>
</dbReference>
<dbReference type="GO" id="GO:0003678">
    <property type="term" value="F:DNA helicase activity"/>
    <property type="evidence" value="ECO:0007669"/>
    <property type="project" value="TreeGrafter"/>
</dbReference>
<organism evidence="16 17">
    <name type="scientific">Desulfatibacillum alkenivorans DSM 16219</name>
    <dbReference type="NCBI Taxonomy" id="1121393"/>
    <lineage>
        <taxon>Bacteria</taxon>
        <taxon>Pseudomonadati</taxon>
        <taxon>Thermodesulfobacteriota</taxon>
        <taxon>Desulfobacteria</taxon>
        <taxon>Desulfobacterales</taxon>
        <taxon>Desulfatibacillaceae</taxon>
        <taxon>Desulfatibacillum</taxon>
    </lineage>
</organism>
<dbReference type="SMART" id="SM00982">
    <property type="entry name" value="TRCF"/>
    <property type="match status" value="1"/>
</dbReference>
<dbReference type="HAMAP" id="MF_00969">
    <property type="entry name" value="TRCF"/>
    <property type="match status" value="1"/>
</dbReference>
<dbReference type="SMART" id="SM01058">
    <property type="entry name" value="CarD_TRCF"/>
    <property type="match status" value="1"/>
</dbReference>
<evidence type="ECO:0000256" key="9">
    <source>
        <dbReference type="ARBA" id="ARBA00023204"/>
    </source>
</evidence>
<dbReference type="InterPro" id="IPR037235">
    <property type="entry name" value="TRCF-like_C_D7"/>
</dbReference>
<dbReference type="Pfam" id="PF00270">
    <property type="entry name" value="DEAD"/>
    <property type="match status" value="1"/>
</dbReference>
<dbReference type="GO" id="GO:0006355">
    <property type="term" value="P:regulation of DNA-templated transcription"/>
    <property type="evidence" value="ECO:0007669"/>
    <property type="project" value="UniProtKB-UniRule"/>
</dbReference>
<dbReference type="SMART" id="SM00487">
    <property type="entry name" value="DEXDc"/>
    <property type="match status" value="1"/>
</dbReference>
<name>A0A1M7A8G6_9BACT</name>
<evidence type="ECO:0000256" key="1">
    <source>
        <dbReference type="ARBA" id="ARBA00004496"/>
    </source>
</evidence>
<dbReference type="EMBL" id="FQZU01000065">
    <property type="protein sequence ID" value="SHL38935.1"/>
    <property type="molecule type" value="Genomic_DNA"/>
</dbReference>
<keyword evidence="3 13" id="KW-0547">Nucleotide-binding</keyword>
<dbReference type="PANTHER" id="PTHR47964">
    <property type="entry name" value="ATP-DEPENDENT DNA HELICASE HOMOLOG RECG, CHLOROPLASTIC"/>
    <property type="match status" value="1"/>
</dbReference>
<dbReference type="AlphaFoldDB" id="A0A1M7A8G6"/>
<dbReference type="GO" id="GO:0005737">
    <property type="term" value="C:cytoplasm"/>
    <property type="evidence" value="ECO:0007669"/>
    <property type="project" value="UniProtKB-SubCell"/>
</dbReference>
<dbReference type="RefSeq" id="WP_073479076.1">
    <property type="nucleotide sequence ID" value="NZ_FQZU01000065.1"/>
</dbReference>
<evidence type="ECO:0000259" key="14">
    <source>
        <dbReference type="PROSITE" id="PS51192"/>
    </source>
</evidence>
<dbReference type="Pfam" id="PF17757">
    <property type="entry name" value="UvrB_inter"/>
    <property type="match status" value="1"/>
</dbReference>
<keyword evidence="5 13" id="KW-0378">Hydrolase</keyword>
<dbReference type="Pfam" id="PF03461">
    <property type="entry name" value="TRCF"/>
    <property type="match status" value="1"/>
</dbReference>
<dbReference type="InterPro" id="IPR027417">
    <property type="entry name" value="P-loop_NTPase"/>
</dbReference>
<keyword evidence="9 13" id="KW-0234">DNA repair</keyword>
<comment type="similarity">
    <text evidence="11 13">In the C-terminal section; belongs to the helicase family. RecG subfamily.</text>
</comment>
<evidence type="ECO:0000256" key="13">
    <source>
        <dbReference type="HAMAP-Rule" id="MF_00969"/>
    </source>
</evidence>
<dbReference type="Gene3D" id="3.40.50.11140">
    <property type="match status" value="1"/>
</dbReference>
<evidence type="ECO:0000313" key="16">
    <source>
        <dbReference type="EMBL" id="SHL38935.1"/>
    </source>
</evidence>
<dbReference type="Gene3D" id="3.90.1150.50">
    <property type="entry name" value="Transcription-repair-coupling factor, D7 domain"/>
    <property type="match status" value="1"/>
</dbReference>
<feature type="domain" description="Helicase ATP-binding" evidence="14">
    <location>
        <begin position="652"/>
        <end position="813"/>
    </location>
</feature>
<gene>
    <name evidence="13" type="primary">mfd</name>
    <name evidence="16" type="ORF">SAMN02745216_05111</name>
</gene>
<dbReference type="OrthoDB" id="9804325at2"/>
<reference evidence="17" key="1">
    <citation type="submission" date="2016-11" db="EMBL/GenBank/DDBJ databases">
        <authorList>
            <person name="Varghese N."/>
            <person name="Submissions S."/>
        </authorList>
    </citation>
    <scope>NUCLEOTIDE SEQUENCE [LARGE SCALE GENOMIC DNA]</scope>
    <source>
        <strain evidence="17">DSM 16219</strain>
    </source>
</reference>
<dbReference type="STRING" id="1121393.SAMN02745216_05111"/>
<dbReference type="PROSITE" id="PS51194">
    <property type="entry name" value="HELICASE_CTER"/>
    <property type="match status" value="1"/>
</dbReference>
<feature type="domain" description="Helicase C-terminal" evidence="15">
    <location>
        <begin position="826"/>
        <end position="988"/>
    </location>
</feature>
<dbReference type="GO" id="GO:0000716">
    <property type="term" value="P:transcription-coupled nucleotide-excision repair, DNA damage recognition"/>
    <property type="evidence" value="ECO:0007669"/>
    <property type="project" value="UniProtKB-UniRule"/>
</dbReference>
<comment type="similarity">
    <text evidence="10 13">In the N-terminal section; belongs to the UvrB family.</text>
</comment>
<comment type="function">
    <text evidence="13">Couples transcription and DNA repair by recognizing RNA polymerase (RNAP) stalled at DNA lesions. Mediates ATP-dependent release of RNAP and its truncated transcript from the DNA, and recruitment of nucleotide excision repair machinery to the damaged site.</text>
</comment>
<dbReference type="Gene3D" id="3.30.2060.10">
    <property type="entry name" value="Penicillin-binding protein 1b domain"/>
    <property type="match status" value="1"/>
</dbReference>
<dbReference type="InterPro" id="IPR003711">
    <property type="entry name" value="CarD-like/TRCF_RID"/>
</dbReference>
<dbReference type="SUPFAM" id="SSF52540">
    <property type="entry name" value="P-loop containing nucleoside triphosphate hydrolases"/>
    <property type="match status" value="4"/>
</dbReference>
<dbReference type="NCBIfam" id="TIGR00580">
    <property type="entry name" value="mfd"/>
    <property type="match status" value="1"/>
</dbReference>
<evidence type="ECO:0000256" key="8">
    <source>
        <dbReference type="ARBA" id="ARBA00023125"/>
    </source>
</evidence>
<dbReference type="InterPro" id="IPR036101">
    <property type="entry name" value="CarD-like/TRCF_RID_sf"/>
</dbReference>
<keyword evidence="17" id="KW-1185">Reference proteome</keyword>
<protein>
    <recommendedName>
        <fullName evidence="12 13">Transcription-repair-coupling factor</fullName>
        <shortName evidence="13">TRCF</shortName>
        <ecNumber evidence="13">3.6.4.-</ecNumber>
    </recommendedName>
</protein>
<dbReference type="GO" id="GO:0005524">
    <property type="term" value="F:ATP binding"/>
    <property type="evidence" value="ECO:0007669"/>
    <property type="project" value="UniProtKB-UniRule"/>
</dbReference>
<dbReference type="InterPro" id="IPR048635">
    <property type="entry name" value="MFD_D3"/>
</dbReference>
<dbReference type="InterPro" id="IPR011545">
    <property type="entry name" value="DEAD/DEAH_box_helicase_dom"/>
</dbReference>
<evidence type="ECO:0000256" key="12">
    <source>
        <dbReference type="ARBA" id="ARBA00070128"/>
    </source>
</evidence>
<keyword evidence="4 13" id="KW-0227">DNA damage</keyword>
<dbReference type="InterPro" id="IPR041471">
    <property type="entry name" value="UvrB_inter"/>
</dbReference>
<dbReference type="InterPro" id="IPR047112">
    <property type="entry name" value="RecG/Mfd"/>
</dbReference>
<dbReference type="Gene3D" id="2.40.10.170">
    <property type="match status" value="1"/>
</dbReference>
<dbReference type="GO" id="GO:0003684">
    <property type="term" value="F:damaged DNA binding"/>
    <property type="evidence" value="ECO:0007669"/>
    <property type="project" value="InterPro"/>
</dbReference>